<dbReference type="Pfam" id="PF02472">
    <property type="entry name" value="ExbD"/>
    <property type="match status" value="1"/>
</dbReference>
<keyword evidence="10" id="KW-1185">Reference proteome</keyword>
<keyword evidence="7" id="KW-0813">Transport</keyword>
<accession>A0A6N4QNC0</accession>
<name>A0A6N4QNC0_9LEPT</name>
<dbReference type="PANTHER" id="PTHR30558:SF7">
    <property type="entry name" value="TOL-PAL SYSTEM PROTEIN TOLR"/>
    <property type="match status" value="1"/>
</dbReference>
<dbReference type="EMBL" id="RQFF01000010">
    <property type="protein sequence ID" value="TGK75139.1"/>
    <property type="molecule type" value="Genomic_DNA"/>
</dbReference>
<sequence>MKLRKSSSYSSIDISSLIDVLFILLIFLMLAVRFTETTSTLQLDLPKTKTESIGEESPKFKIQINQLGIVYIDGKETTKESLTNLITENEDGKSRIVLEVDQKVEFGVFVLVTDLLKSKGYQKIDIVTQKD</sequence>
<evidence type="ECO:0000256" key="2">
    <source>
        <dbReference type="ARBA" id="ARBA00005811"/>
    </source>
</evidence>
<dbReference type="Proteomes" id="UP000297239">
    <property type="component" value="Unassembled WGS sequence"/>
</dbReference>
<evidence type="ECO:0000256" key="1">
    <source>
        <dbReference type="ARBA" id="ARBA00004162"/>
    </source>
</evidence>
<dbReference type="RefSeq" id="WP_135632011.1">
    <property type="nucleotide sequence ID" value="NZ_JAMQQA010000002.1"/>
</dbReference>
<keyword evidence="4 7" id="KW-0812">Transmembrane</keyword>
<evidence type="ECO:0000256" key="4">
    <source>
        <dbReference type="ARBA" id="ARBA00022692"/>
    </source>
</evidence>
<keyword evidence="7" id="KW-0653">Protein transport</keyword>
<dbReference type="AlphaFoldDB" id="A0A6N4QNC0"/>
<dbReference type="PANTHER" id="PTHR30558">
    <property type="entry name" value="EXBD MEMBRANE COMPONENT OF PMF-DRIVEN MACROMOLECULE IMPORT SYSTEM"/>
    <property type="match status" value="1"/>
</dbReference>
<evidence type="ECO:0000256" key="5">
    <source>
        <dbReference type="ARBA" id="ARBA00022989"/>
    </source>
</evidence>
<protein>
    <submittedName>
        <fullName evidence="9">Biopolymer transporter ExbD</fullName>
    </submittedName>
</protein>
<comment type="subcellular location">
    <subcellularLocation>
        <location evidence="1">Cell membrane</location>
        <topology evidence="1">Single-pass membrane protein</topology>
    </subcellularLocation>
    <subcellularLocation>
        <location evidence="7">Cell membrane</location>
        <topology evidence="7">Single-pass type II membrane protein</topology>
    </subcellularLocation>
</comment>
<dbReference type="Gene3D" id="3.30.420.270">
    <property type="match status" value="1"/>
</dbReference>
<evidence type="ECO:0000256" key="8">
    <source>
        <dbReference type="SAM" id="Phobius"/>
    </source>
</evidence>
<comment type="similarity">
    <text evidence="2 7">Belongs to the ExbD/TolR family.</text>
</comment>
<dbReference type="GO" id="GO:0005886">
    <property type="term" value="C:plasma membrane"/>
    <property type="evidence" value="ECO:0007669"/>
    <property type="project" value="UniProtKB-SubCell"/>
</dbReference>
<evidence type="ECO:0000256" key="7">
    <source>
        <dbReference type="RuleBase" id="RU003879"/>
    </source>
</evidence>
<dbReference type="InterPro" id="IPR003400">
    <property type="entry name" value="ExbD"/>
</dbReference>
<evidence type="ECO:0000313" key="10">
    <source>
        <dbReference type="Proteomes" id="UP000297239"/>
    </source>
</evidence>
<dbReference type="OrthoDB" id="332118at2"/>
<comment type="caution">
    <text evidence="9">The sequence shown here is derived from an EMBL/GenBank/DDBJ whole genome shotgun (WGS) entry which is preliminary data.</text>
</comment>
<evidence type="ECO:0000313" key="9">
    <source>
        <dbReference type="EMBL" id="TGK75139.1"/>
    </source>
</evidence>
<evidence type="ECO:0000256" key="3">
    <source>
        <dbReference type="ARBA" id="ARBA00022475"/>
    </source>
</evidence>
<feature type="transmembrane region" description="Helical" evidence="8">
    <location>
        <begin position="12"/>
        <end position="32"/>
    </location>
</feature>
<keyword evidence="5 8" id="KW-1133">Transmembrane helix</keyword>
<reference evidence="9" key="1">
    <citation type="journal article" date="2019" name="PLoS Negl. Trop. Dis.">
        <title>Revisiting the worldwide diversity of Leptospira species in the environment.</title>
        <authorList>
            <person name="Vincent A.T."/>
            <person name="Schiettekatte O."/>
            <person name="Bourhy P."/>
            <person name="Veyrier F.J."/>
            <person name="Picardeau M."/>
        </authorList>
    </citation>
    <scope>NUCLEOTIDE SEQUENCE [LARGE SCALE GENOMIC DNA]</scope>
    <source>
        <strain evidence="9">201800293</strain>
    </source>
</reference>
<keyword evidence="6 8" id="KW-0472">Membrane</keyword>
<proteinExistence type="inferred from homology"/>
<organism evidence="9 10">
    <name type="scientific">Leptospira kanakyensis</name>
    <dbReference type="NCBI Taxonomy" id="2484968"/>
    <lineage>
        <taxon>Bacteria</taxon>
        <taxon>Pseudomonadati</taxon>
        <taxon>Spirochaetota</taxon>
        <taxon>Spirochaetia</taxon>
        <taxon>Leptospirales</taxon>
        <taxon>Leptospiraceae</taxon>
        <taxon>Leptospira</taxon>
    </lineage>
</organism>
<evidence type="ECO:0000256" key="6">
    <source>
        <dbReference type="ARBA" id="ARBA00023136"/>
    </source>
</evidence>
<dbReference type="GO" id="GO:0015031">
    <property type="term" value="P:protein transport"/>
    <property type="evidence" value="ECO:0007669"/>
    <property type="project" value="UniProtKB-KW"/>
</dbReference>
<gene>
    <name evidence="9" type="ORF">EHQ18_02235</name>
</gene>
<dbReference type="GO" id="GO:0022857">
    <property type="term" value="F:transmembrane transporter activity"/>
    <property type="evidence" value="ECO:0007669"/>
    <property type="project" value="InterPro"/>
</dbReference>
<keyword evidence="3" id="KW-1003">Cell membrane</keyword>